<feature type="region of interest" description="Disordered" evidence="1">
    <location>
        <begin position="44"/>
        <end position="65"/>
    </location>
</feature>
<dbReference type="AlphaFoldDB" id="A0A6A5X3B6"/>
<organism evidence="2 3">
    <name type="scientific">Amniculicola lignicola CBS 123094</name>
    <dbReference type="NCBI Taxonomy" id="1392246"/>
    <lineage>
        <taxon>Eukaryota</taxon>
        <taxon>Fungi</taxon>
        <taxon>Dikarya</taxon>
        <taxon>Ascomycota</taxon>
        <taxon>Pezizomycotina</taxon>
        <taxon>Dothideomycetes</taxon>
        <taxon>Pleosporomycetidae</taxon>
        <taxon>Pleosporales</taxon>
        <taxon>Amniculicolaceae</taxon>
        <taxon>Amniculicola</taxon>
    </lineage>
</organism>
<protein>
    <submittedName>
        <fullName evidence="2">Uncharacterized protein</fullName>
    </submittedName>
</protein>
<sequence length="98" mass="11119">REQQKLAKAQLLEEPKEKRERNVAKKAAAREEKKIARHIEKQLQNNLRASKKASKQVPKPSKATKAIVVDESPAIAEEAVYATSRRGRPIRPPKKLMT</sequence>
<feature type="region of interest" description="Disordered" evidence="1">
    <location>
        <begin position="1"/>
        <end position="32"/>
    </location>
</feature>
<reference evidence="2" key="1">
    <citation type="journal article" date="2020" name="Stud. Mycol.">
        <title>101 Dothideomycetes genomes: a test case for predicting lifestyles and emergence of pathogens.</title>
        <authorList>
            <person name="Haridas S."/>
            <person name="Albert R."/>
            <person name="Binder M."/>
            <person name="Bloem J."/>
            <person name="Labutti K."/>
            <person name="Salamov A."/>
            <person name="Andreopoulos B."/>
            <person name="Baker S."/>
            <person name="Barry K."/>
            <person name="Bills G."/>
            <person name="Bluhm B."/>
            <person name="Cannon C."/>
            <person name="Castanera R."/>
            <person name="Culley D."/>
            <person name="Daum C."/>
            <person name="Ezra D."/>
            <person name="Gonzalez J."/>
            <person name="Henrissat B."/>
            <person name="Kuo A."/>
            <person name="Liang C."/>
            <person name="Lipzen A."/>
            <person name="Lutzoni F."/>
            <person name="Magnuson J."/>
            <person name="Mondo S."/>
            <person name="Nolan M."/>
            <person name="Ohm R."/>
            <person name="Pangilinan J."/>
            <person name="Park H.-J."/>
            <person name="Ramirez L."/>
            <person name="Alfaro M."/>
            <person name="Sun H."/>
            <person name="Tritt A."/>
            <person name="Yoshinaga Y."/>
            <person name="Zwiers L.-H."/>
            <person name="Turgeon B."/>
            <person name="Goodwin S."/>
            <person name="Spatafora J."/>
            <person name="Crous P."/>
            <person name="Grigoriev I."/>
        </authorList>
    </citation>
    <scope>NUCLEOTIDE SEQUENCE</scope>
    <source>
        <strain evidence="2">CBS 123094</strain>
    </source>
</reference>
<name>A0A6A5X3B6_9PLEO</name>
<feature type="non-terminal residue" evidence="2">
    <location>
        <position position="1"/>
    </location>
</feature>
<accession>A0A6A5X3B6</accession>
<dbReference type="OrthoDB" id="3795736at2759"/>
<evidence type="ECO:0000256" key="1">
    <source>
        <dbReference type="SAM" id="MobiDB-lite"/>
    </source>
</evidence>
<evidence type="ECO:0000313" key="2">
    <source>
        <dbReference type="EMBL" id="KAF2007381.1"/>
    </source>
</evidence>
<proteinExistence type="predicted"/>
<evidence type="ECO:0000313" key="3">
    <source>
        <dbReference type="Proteomes" id="UP000799779"/>
    </source>
</evidence>
<dbReference type="EMBL" id="ML977557">
    <property type="protein sequence ID" value="KAF2007381.1"/>
    <property type="molecule type" value="Genomic_DNA"/>
</dbReference>
<keyword evidence="3" id="KW-1185">Reference proteome</keyword>
<dbReference type="Proteomes" id="UP000799779">
    <property type="component" value="Unassembled WGS sequence"/>
</dbReference>
<gene>
    <name evidence="2" type="ORF">P154DRAFT_420732</name>
</gene>